<feature type="domain" description="DUF7053" evidence="2">
    <location>
        <begin position="22"/>
        <end position="144"/>
    </location>
</feature>
<feature type="region of interest" description="Disordered" evidence="1">
    <location>
        <begin position="1"/>
        <end position="26"/>
    </location>
</feature>
<keyword evidence="4" id="KW-1185">Reference proteome</keyword>
<name>A0A8H3ER22_9LECA</name>
<accession>A0A8H3ER22</accession>
<sequence>MSHPEYSSHEGLARNPTPTKPFLAPLDSDTKRYRVTDHMPGLPKGLGLPSTVSFECEITNVENGIDWIVKAPMGLVQNTTWRIVKRADVQGTKEQVNELVEDGGEWALVEDVRIEANRLLVGTVRSKCEANWRGIQRKFVEHVKGMQSAGL</sequence>
<dbReference type="EMBL" id="CAJPDQ010000005">
    <property type="protein sequence ID" value="CAF9910110.1"/>
    <property type="molecule type" value="Genomic_DNA"/>
</dbReference>
<evidence type="ECO:0000256" key="1">
    <source>
        <dbReference type="SAM" id="MobiDB-lite"/>
    </source>
</evidence>
<feature type="compositionally biased region" description="Basic and acidic residues" evidence="1">
    <location>
        <begin position="1"/>
        <end position="12"/>
    </location>
</feature>
<gene>
    <name evidence="3" type="ORF">GOMPHAMPRED_006959</name>
</gene>
<evidence type="ECO:0000313" key="4">
    <source>
        <dbReference type="Proteomes" id="UP000664169"/>
    </source>
</evidence>
<evidence type="ECO:0000313" key="3">
    <source>
        <dbReference type="EMBL" id="CAF9910110.1"/>
    </source>
</evidence>
<comment type="caution">
    <text evidence="3">The sequence shown here is derived from an EMBL/GenBank/DDBJ whole genome shotgun (WGS) entry which is preliminary data.</text>
</comment>
<dbReference type="PANTHER" id="PTHR38117:SF1">
    <property type="entry name" value="DUF3074 DOMAIN-CONTAINING PROTEIN"/>
    <property type="match status" value="1"/>
</dbReference>
<dbReference type="OrthoDB" id="4794810at2759"/>
<dbReference type="Proteomes" id="UP000664169">
    <property type="component" value="Unassembled WGS sequence"/>
</dbReference>
<dbReference type="Pfam" id="PF23155">
    <property type="entry name" value="DUF7053"/>
    <property type="match status" value="1"/>
</dbReference>
<dbReference type="AlphaFoldDB" id="A0A8H3ER22"/>
<evidence type="ECO:0000259" key="2">
    <source>
        <dbReference type="Pfam" id="PF23155"/>
    </source>
</evidence>
<reference evidence="3" key="1">
    <citation type="submission" date="2021-03" db="EMBL/GenBank/DDBJ databases">
        <authorList>
            <person name="Tagirdzhanova G."/>
        </authorList>
    </citation>
    <scope>NUCLEOTIDE SEQUENCE</scope>
</reference>
<protein>
    <recommendedName>
        <fullName evidence="2">DUF7053 domain-containing protein</fullName>
    </recommendedName>
</protein>
<dbReference type="InterPro" id="IPR055481">
    <property type="entry name" value="DUF7053"/>
</dbReference>
<organism evidence="3 4">
    <name type="scientific">Gomphillus americanus</name>
    <dbReference type="NCBI Taxonomy" id="1940652"/>
    <lineage>
        <taxon>Eukaryota</taxon>
        <taxon>Fungi</taxon>
        <taxon>Dikarya</taxon>
        <taxon>Ascomycota</taxon>
        <taxon>Pezizomycotina</taxon>
        <taxon>Lecanoromycetes</taxon>
        <taxon>OSLEUM clade</taxon>
        <taxon>Ostropomycetidae</taxon>
        <taxon>Ostropales</taxon>
        <taxon>Graphidaceae</taxon>
        <taxon>Gomphilloideae</taxon>
        <taxon>Gomphillus</taxon>
    </lineage>
</organism>
<dbReference type="PANTHER" id="PTHR38117">
    <property type="entry name" value="NACHT AND WD40 DOMAIN PROTEIN"/>
    <property type="match status" value="1"/>
</dbReference>
<proteinExistence type="predicted"/>